<accession>A0A8T0TRH0</accession>
<dbReference type="EMBL" id="CM029043">
    <property type="protein sequence ID" value="KAG2611444.1"/>
    <property type="molecule type" value="Genomic_DNA"/>
</dbReference>
<proteinExistence type="predicted"/>
<feature type="region of interest" description="Disordered" evidence="1">
    <location>
        <begin position="156"/>
        <end position="192"/>
    </location>
</feature>
<organism evidence="2 3">
    <name type="scientific">Panicum virgatum</name>
    <name type="common">Blackwell switchgrass</name>
    <dbReference type="NCBI Taxonomy" id="38727"/>
    <lineage>
        <taxon>Eukaryota</taxon>
        <taxon>Viridiplantae</taxon>
        <taxon>Streptophyta</taxon>
        <taxon>Embryophyta</taxon>
        <taxon>Tracheophyta</taxon>
        <taxon>Spermatophyta</taxon>
        <taxon>Magnoliopsida</taxon>
        <taxon>Liliopsida</taxon>
        <taxon>Poales</taxon>
        <taxon>Poaceae</taxon>
        <taxon>PACMAD clade</taxon>
        <taxon>Panicoideae</taxon>
        <taxon>Panicodae</taxon>
        <taxon>Paniceae</taxon>
        <taxon>Panicinae</taxon>
        <taxon>Panicum</taxon>
        <taxon>Panicum sect. Hiantes</taxon>
    </lineage>
</organism>
<feature type="compositionally biased region" description="Basic residues" evidence="1">
    <location>
        <begin position="175"/>
        <end position="192"/>
    </location>
</feature>
<name>A0A8T0TRH0_PANVG</name>
<feature type="region of interest" description="Disordered" evidence="1">
    <location>
        <begin position="1"/>
        <end position="62"/>
    </location>
</feature>
<comment type="caution">
    <text evidence="2">The sequence shown here is derived from an EMBL/GenBank/DDBJ whole genome shotgun (WGS) entry which is preliminary data.</text>
</comment>
<reference evidence="2" key="1">
    <citation type="submission" date="2020-05" db="EMBL/GenBank/DDBJ databases">
        <title>WGS assembly of Panicum virgatum.</title>
        <authorList>
            <person name="Lovell J.T."/>
            <person name="Jenkins J."/>
            <person name="Shu S."/>
            <person name="Juenger T.E."/>
            <person name="Schmutz J."/>
        </authorList>
    </citation>
    <scope>NUCLEOTIDE SEQUENCE</scope>
    <source>
        <strain evidence="2">AP13</strain>
    </source>
</reference>
<keyword evidence="3" id="KW-1185">Reference proteome</keyword>
<evidence type="ECO:0000313" key="2">
    <source>
        <dbReference type="EMBL" id="KAG2611444.1"/>
    </source>
</evidence>
<protein>
    <submittedName>
        <fullName evidence="2">Uncharacterized protein</fullName>
    </submittedName>
</protein>
<evidence type="ECO:0000256" key="1">
    <source>
        <dbReference type="SAM" id="MobiDB-lite"/>
    </source>
</evidence>
<sequence>MRAGLVGRRPPSAMRAAGAGHRWPGCHAGTAKDWGPARTGAMPDASGHRRARRGRGWGATATSMGRNGNDRCLAMAPVCAASLRTGGRRYWPCPAPLRRRPWVPPCRVRQADAAAARRIPTAVPWPDLSLAFAHGRTHPATNPPGYRVETCRRPARHRTETTTLAAAAPCGRTHATARSRRPRSKSSTTQRR</sequence>
<dbReference type="AlphaFoldDB" id="A0A8T0TRH0"/>
<gene>
    <name evidence="2" type="ORF">PVAP13_4KG146105</name>
</gene>
<dbReference type="Proteomes" id="UP000823388">
    <property type="component" value="Chromosome 4K"/>
</dbReference>
<evidence type="ECO:0000313" key="3">
    <source>
        <dbReference type="Proteomes" id="UP000823388"/>
    </source>
</evidence>